<gene>
    <name evidence="4" type="ORF">ACAOBT_LOCUS3440</name>
</gene>
<dbReference type="OrthoDB" id="6424487at2759"/>
<dbReference type="EMBL" id="CAKOFQ010006685">
    <property type="protein sequence ID" value="CAH1959894.1"/>
    <property type="molecule type" value="Genomic_DNA"/>
</dbReference>
<feature type="region of interest" description="Disordered" evidence="2">
    <location>
        <begin position="1402"/>
        <end position="1518"/>
    </location>
</feature>
<feature type="compositionally biased region" description="Basic and acidic residues" evidence="2">
    <location>
        <begin position="2221"/>
        <end position="2245"/>
    </location>
</feature>
<proteinExistence type="predicted"/>
<dbReference type="CDD" id="cd00063">
    <property type="entry name" value="FN3"/>
    <property type="match status" value="1"/>
</dbReference>
<feature type="compositionally biased region" description="Basic and acidic residues" evidence="2">
    <location>
        <begin position="2117"/>
        <end position="2141"/>
    </location>
</feature>
<name>A0A9P0JYK1_ACAOB</name>
<dbReference type="EMBL" id="CAKOFQ010006685">
    <property type="protein sequence ID" value="CAH1959897.1"/>
    <property type="molecule type" value="Genomic_DNA"/>
</dbReference>
<dbReference type="InterPro" id="IPR013783">
    <property type="entry name" value="Ig-like_fold"/>
</dbReference>
<dbReference type="InterPro" id="IPR003961">
    <property type="entry name" value="FN3_dom"/>
</dbReference>
<feature type="compositionally biased region" description="Gly residues" evidence="2">
    <location>
        <begin position="1492"/>
        <end position="1501"/>
    </location>
</feature>
<evidence type="ECO:0000313" key="5">
    <source>
        <dbReference type="Proteomes" id="UP001152888"/>
    </source>
</evidence>
<feature type="region of interest" description="Disordered" evidence="2">
    <location>
        <begin position="1275"/>
        <end position="1329"/>
    </location>
</feature>
<protein>
    <recommendedName>
        <fullName evidence="3">Fibronectin type-III domain-containing protein</fullName>
    </recommendedName>
</protein>
<feature type="compositionally biased region" description="Gly residues" evidence="2">
    <location>
        <begin position="1447"/>
        <end position="1458"/>
    </location>
</feature>
<feature type="compositionally biased region" description="Basic and acidic residues" evidence="2">
    <location>
        <begin position="2039"/>
        <end position="2057"/>
    </location>
</feature>
<keyword evidence="5" id="KW-1185">Reference proteome</keyword>
<feature type="region of interest" description="Disordered" evidence="2">
    <location>
        <begin position="528"/>
        <end position="585"/>
    </location>
</feature>
<reference evidence="4" key="1">
    <citation type="submission" date="2022-03" db="EMBL/GenBank/DDBJ databases">
        <authorList>
            <person name="Sayadi A."/>
        </authorList>
    </citation>
    <scope>NUCLEOTIDE SEQUENCE</scope>
</reference>
<feature type="region of interest" description="Disordered" evidence="2">
    <location>
        <begin position="2170"/>
        <end position="2421"/>
    </location>
</feature>
<keyword evidence="1" id="KW-0175">Coiled coil</keyword>
<sequence length="4092" mass="434818">MEPCGSCACSSPEATAYWEYLKTQFEGQTATLQEKEMEIRGKLAVVDNFISSSKQSSRLQSPVPKVFVQRADEPVCDLSYESTNISSTSEKNIPVSFLQRVMENAKSILNLSNNTIRTSMVFPTDSSVNETPTRENDPCPCPPEQQWSSTAIADSSESIYRAQTSMSKYEVNSCSQEVASMMCHACKTYFSGSNVPPDKVGSQMQTSATYTSSNSRMEETSSVTCTQLCSECRRNSRRWKRYNLSGTFFSEGNYQCTTSSCSGECTVCRTGYGSRNQNPLTSKGNSCGRATCDNTKDTQCQDCRSTYEDCTEECTECNSCTYGSTCGCTSGNTDAEVTAPLSQSQNLTCTCATSPDETQTQDPNISCACDSNEDAYRSTITYSFKASRAPSGMIGCACGPSERKLNLNERAMNTSRQHMCNRNVQFEESAVNTARPQMKSKTTTNRHERCSNTCRATLDRPKVSVSAGSGDISGPIIQNKNLVTHWVGSTPRQEIDSEVALINLPASREGARTPYNFLSRSTTTPDISYGTKGTEARQSTCAVSSCPSKKYRSRSDIRDRQNQAQEYRPPTRNRSAGGVPSQGNSASKCCFHCVQTNEKSDQLMRMMAELQMQEREIKERMQELLERERIYDNALNNVDVFHDPYDPNCKCGCREYRDGGQNYPEMEARPPSEPYDDIERVRLELKLENQELKAELMEMKMQLKHTLEKIEGPMKKKLEYEQAKCRKLQQDLEETSTTMMLSQDQYGKEMDNLKMQLCCACANMTELNTINTRLKDELNSLDCICAKLEDDLVKQKLNEAETIKRLAKRSPYSDTVGGCPTYPITGGAGGAYPTADGTCSPCPITYGTGGAYPTAGRGTCPTCPIQGGCPAGRGGGYPMVTASYRPASPCAVCQDVTRETKETDCQCDHCRWTEPFKCDSNLHVIARKLSKTIKETGPCQECSKLPAELTGAAKVIKDLTDLVESRKEKKKESACICESGRDSSLHIIARKLSKTLQDTAPCDICANLPEDLKDAATCIKNLSDLVCSRKEDFSGGKKKKDCFCQSLPAIKDGCCQCSTRKYKCIQETKLTKIVDTQAGTALEPPASQEAPSTYSTPTPSKMLDQEGAPEPAEAPAGVPAEKEPVSEELSAAGDDAEDASEPPGKPAAQEEITLAVVDLAPTAVDVEDPSPAASDDAENPSKPPVGPIGQEEITLAVVDLAPITVDVATGVNDLAPVVAAGKTPSGDLPSELSPQTGLSCGPDAVCAAHGMPCVKGMERAAPLVDEAKVLDLTPPATDVSASSEGAPIERVRSPPAAAAESPPAMSAEPPAPFDSSRPQTPTTQPSVPLGVCPCPPSAAFSPAPPGYTLPMAGFALPLSAGAPPSAPPGISRFDDFEPCPRVCGPDSPCYTVGLPCMTGRRLPKKDGGMPPAGSAGYSQGYGPKGPGLPGESERECPGSTVSAIPGGSLGYGPKGPGFPGESEREDPGGPGSAIPGGSLGYGPNGPEFPGGSEQGGPGGPGSAFRIGSGREGPGSPESAAHILIVPDVSRQFTEKHTGDFPFEVETRAEMLTEPPPGLHVTTTITSSGNLEVITEGPSGVIETILNYTDDGVIEVITYLHEEEEMEIAPGVPGVVFGDTISQSFTEGRAMDSAMDSTTQDSSFDDKHKRKPSTGVDRLSNERHRSSVAAQLEFESERAQLQRIAEQKSFITSDGSLATDLSGGIEGDTSGYSEGPIIGPGVGVTGLPGETIYPADLEEPEPVEVAEGPLGVPETVGVARGLTEMPGAVEVPRVAVVPEGLAGVPRAVGIERGSAGVSEGSAGASEDPAGVPGEIGLPGGLAGVPDAVGIAGGPVGVAGVPAVIDARTGLTVADQEVMLTAIDMIDQSTGYPISNEKGMMSPHISTADKAEEPWIDKKDEETISFPISMVDKEGEAVSTTDQQAISDEIAMVEKAAQPPEGIDQGITSSQIDVADKSSDYPQLSEQGVTASQIEMRDEAATAEGAETSDMDTETAKLETQDAEAYQEQIHEQTSALMYEKESREAGEGAEIWVEEEEIEGEKREEKEGKEAEKEREEGENQALATPESKEVTGGVEKPGESEGDAIPVGAAGEGVVADDSLPEWTELTPITEEGTLETESKTADKLGESLEAAEPKRQKRDCSCQSSPPSIEQSCQCCECKDIGISTSHDSETITEATGDHLDPCTQKASQKSITEEETVEITESGELFTAADDMAPSSDSKAGDQDKTQRAKAENDEYKSAHDMISEMIDGALQAGSKARSKVDRSRASRESTDAKRSSKSKPANKAGSQTGKGSMEEELVKTENLGVEVVEGGATKADTGASQTRASQDATFSTTDAGQPVTGVLSSEVPAELRSLDRGSRDAAGADATAVKPSKTTSSESDSDPDRRKKRGLVDKKKRGSQEVPKSASQVSYLDGKPRKRRSSRLDNAVCDCKGVCQCVVCSKEIIQKRLAATGNKEPPSGRYDQLCCCADSSAAQLQQQQLSRPLTPTQQKGMYQAQVPVGYVQFEALCNYSQGGQPQQPIHPPGCRCRTCRCNPCSPCPPEYESPEQFIRSTDLCSAGGPGARTRTGRPRDRISINDVFRRSDSADMDLGGPSVMSPPIPRNKPYLRYPNQRMEQHPYDCECIDCICIPTIQELAQTREIPPIRDEKQVYQVKCVCPNAQNARKILSQRSRIPISTNPATSPPRVATPTGCTCEVCKCEDDKQKEAPTGEGAALAPSFTHKDQCDCPECECAVCFDKAKRPVGKNEKGCLCKGPCTCEDCSVDKYKKALERVGGFLPKPGYPSDCGCDTCECPESPLKPKRKPKPGHPEDCDCDICRCPKGPNNKPSDCNCDTCICPGGGDRSAPKEAKCDCDPCDCSPCSDPKRRKVGDSRPGKLPPCDCPTCECSPCADPTKIKAIPSAAEGCTCETCDCATEEKMTAVMSKVPHPENCDCPECLCMEEILQTIDSFGHVDECTCEECKCPSDDTTSTQHMQGCTCETCACPGKIDTTTSVPHMEGCTCSVCTCPGATETGVGPTDNVPTHPEGCTCEECKCEPVIEEHPAGCTCTECKCEQCQTLVHEGNCQCPECLCPECATAGGEGGAGEDEKGDAPPAQLINRSCHCLACHCDTCTDPTKVKVERKKEAPAPEVGANCTCKTCICIDCIGREGKADGGDQQPDESTERHPNCKCGVCTCKSCEPTTDQEETCRCGDCKCEDCKYKTQHKGDCACPTCKCRDDLPGGGTAQRTAPSGRRHPNCKCVECTCVECNPDEPYLEKKESECKCGDCKCVECKYKATAAHTPECTCKECKCDGEKKPGEAGAEPGMVLTDPPPFELLKRKSCDCNTCGCVMCNQKAMTTGAGRVQPASGEAPPFQIPVRLPCNCKVCECATCNRDAPKPPPQDVSGTPASGGGGGAAQKIAPYATDEAPPFKVPTRLPCTCATCECETCNKNPPPPPPGAEAVSVPLQSGDCTCEVCKCQPSEGGAPFGGGGAYMPPPLQIPVGCDCVVCKCSPCLDGGGRGGGAPDGGGGKIFAPSGHPPVCTCPDCCCSPCADINKQGGGRATDDCDCAVCNCTPDGGSGGGIMGPSGHPGDGGGAKGHPIPCDCTACACTPCADTNKRGSGMISPSGHPKGCDCGVCQCTPCADPSKKGGSGGGISPSDHPQGCDCAACQCTPCADASKQGGGSGPDKKDSGDCTCCTSKKKREKINGGTKGTGSGIPVSHPAGCDCTVCKYEPCLDDNIPRSKGRTRDIKADAIPSQYRQASQHPLECDCYTCICEKSLDGKRNQASALYPSKRVGTENSGYSELSKGSHPNDCDCPECCMSAIGTMDDAALMQKIQTDKKENCKCREQIKEIKKALTKIKCACTEAEMKAIKGSQMTATQGVGGGANPLVKQASAFGQTMSGLKLALNNLQDKCKAKDKLIQAMTGELKTRISSKTFDHIIAARNCDAPDYDKGGDVKTPAPSTNVLYTVNEENTDFDVKLSKAVATEKHKHKRRTKGCKCGKNHKDKEKDSHQVDLTGFEVIDIRRITNDSIIIKWKPPKTNLITGYDIFVNGLNKSKVMSGGRTSAMVHSLDLSSTIQITIYAVTKCGRCEPPAIAIYEIK</sequence>
<feature type="region of interest" description="Disordered" evidence="2">
    <location>
        <begin position="1627"/>
        <end position="1663"/>
    </location>
</feature>
<feature type="region of interest" description="Disordered" evidence="2">
    <location>
        <begin position="430"/>
        <end position="450"/>
    </location>
</feature>
<feature type="region of interest" description="Disordered" evidence="2">
    <location>
        <begin position="1165"/>
        <end position="1186"/>
    </location>
</feature>
<feature type="compositionally biased region" description="Polar residues" evidence="2">
    <location>
        <begin position="536"/>
        <end position="547"/>
    </location>
</feature>
<feature type="compositionally biased region" description="Basic and acidic residues" evidence="2">
    <location>
        <begin position="2261"/>
        <end position="2277"/>
    </location>
</feature>
<feature type="region of interest" description="Disordered" evidence="2">
    <location>
        <begin position="1080"/>
        <end position="1147"/>
    </location>
</feature>
<feature type="compositionally biased region" description="Polar residues" evidence="2">
    <location>
        <begin position="430"/>
        <end position="443"/>
    </location>
</feature>
<feature type="compositionally biased region" description="Basic and acidic residues" evidence="2">
    <location>
        <begin position="2385"/>
        <end position="2396"/>
    </location>
</feature>
<feature type="compositionally biased region" description="Polar residues" evidence="2">
    <location>
        <begin position="2142"/>
        <end position="2152"/>
    </location>
</feature>
<dbReference type="SUPFAM" id="SSF49265">
    <property type="entry name" value="Fibronectin type III"/>
    <property type="match status" value="1"/>
</dbReference>
<dbReference type="PROSITE" id="PS50853">
    <property type="entry name" value="FN3"/>
    <property type="match status" value="1"/>
</dbReference>
<feature type="region of interest" description="Disordered" evidence="2">
    <location>
        <begin position="2023"/>
        <end position="2152"/>
    </location>
</feature>
<evidence type="ECO:0000259" key="3">
    <source>
        <dbReference type="PROSITE" id="PS50853"/>
    </source>
</evidence>
<dbReference type="Gene3D" id="2.60.40.10">
    <property type="entry name" value="Immunoglobulins"/>
    <property type="match status" value="1"/>
</dbReference>
<feature type="region of interest" description="Disordered" evidence="2">
    <location>
        <begin position="2587"/>
        <end position="2606"/>
    </location>
</feature>
<comment type="caution">
    <text evidence="4">The sequence shown here is derived from an EMBL/GenBank/DDBJ whole genome shotgun (WGS) entry which is preliminary data.</text>
</comment>
<feature type="compositionally biased region" description="Low complexity" evidence="2">
    <location>
        <begin position="1293"/>
        <end position="1308"/>
    </location>
</feature>
<feature type="compositionally biased region" description="Polar residues" evidence="2">
    <location>
        <begin position="1089"/>
        <end position="1099"/>
    </location>
</feature>
<feature type="coiled-coil region" evidence="1">
    <location>
        <begin position="593"/>
        <end position="627"/>
    </location>
</feature>
<dbReference type="Proteomes" id="UP001152888">
    <property type="component" value="Unassembled WGS sequence"/>
</dbReference>
<feature type="compositionally biased region" description="Polar residues" evidence="2">
    <location>
        <begin position="2321"/>
        <end position="2338"/>
    </location>
</feature>
<feature type="compositionally biased region" description="Low complexity" evidence="2">
    <location>
        <begin position="1106"/>
        <end position="1119"/>
    </location>
</feature>
<evidence type="ECO:0000256" key="1">
    <source>
        <dbReference type="SAM" id="Coils"/>
    </source>
</evidence>
<evidence type="ECO:0000313" key="4">
    <source>
        <dbReference type="EMBL" id="CAH1959894.1"/>
    </source>
</evidence>
<feature type="compositionally biased region" description="Polar residues" evidence="2">
    <location>
        <begin position="1316"/>
        <end position="1326"/>
    </location>
</feature>
<feature type="coiled-coil region" evidence="1">
    <location>
        <begin position="675"/>
        <end position="709"/>
    </location>
</feature>
<evidence type="ECO:0000256" key="2">
    <source>
        <dbReference type="SAM" id="MobiDB-lite"/>
    </source>
</evidence>
<feature type="region of interest" description="Disordered" evidence="2">
    <location>
        <begin position="3381"/>
        <end position="3403"/>
    </location>
</feature>
<feature type="domain" description="Fibronectin type-III" evidence="3">
    <location>
        <begin position="4008"/>
        <end position="4092"/>
    </location>
</feature>
<accession>A0A9P0JYK1</accession>
<organism evidence="4 5">
    <name type="scientific">Acanthoscelides obtectus</name>
    <name type="common">Bean weevil</name>
    <name type="synonym">Bruchus obtectus</name>
    <dbReference type="NCBI Taxonomy" id="200917"/>
    <lineage>
        <taxon>Eukaryota</taxon>
        <taxon>Metazoa</taxon>
        <taxon>Ecdysozoa</taxon>
        <taxon>Arthropoda</taxon>
        <taxon>Hexapoda</taxon>
        <taxon>Insecta</taxon>
        <taxon>Pterygota</taxon>
        <taxon>Neoptera</taxon>
        <taxon>Endopterygota</taxon>
        <taxon>Coleoptera</taxon>
        <taxon>Polyphaga</taxon>
        <taxon>Cucujiformia</taxon>
        <taxon>Chrysomeloidea</taxon>
        <taxon>Chrysomelidae</taxon>
        <taxon>Bruchinae</taxon>
        <taxon>Bruchini</taxon>
        <taxon>Acanthoscelides</taxon>
    </lineage>
</organism>
<dbReference type="InterPro" id="IPR036116">
    <property type="entry name" value="FN3_sf"/>
</dbReference>